<evidence type="ECO:0000313" key="9">
    <source>
        <dbReference type="Proteomes" id="UP000215127"/>
    </source>
</evidence>
<evidence type="ECO:0000256" key="2">
    <source>
        <dbReference type="ARBA" id="ARBA00011038"/>
    </source>
</evidence>
<comment type="similarity">
    <text evidence="2 6">Belongs to the eukaryotic RPC34/RPC39 RNA polymerase subunit family.</text>
</comment>
<organism evidence="8 9">
    <name type="scientific">Zymoseptoria tritici (strain ST99CH_3D7)</name>
    <dbReference type="NCBI Taxonomy" id="1276538"/>
    <lineage>
        <taxon>Eukaryota</taxon>
        <taxon>Fungi</taxon>
        <taxon>Dikarya</taxon>
        <taxon>Ascomycota</taxon>
        <taxon>Pezizomycotina</taxon>
        <taxon>Dothideomycetes</taxon>
        <taxon>Dothideomycetidae</taxon>
        <taxon>Mycosphaerellales</taxon>
        <taxon>Mycosphaerellaceae</taxon>
        <taxon>Zymoseptoria</taxon>
    </lineage>
</organism>
<dbReference type="AlphaFoldDB" id="A0A1X7RBX9"/>
<dbReference type="Proteomes" id="UP000215127">
    <property type="component" value="Chromosome 1"/>
</dbReference>
<accession>A0A1X7RBX9</accession>
<dbReference type="Gene3D" id="1.10.10.10">
    <property type="entry name" value="Winged helix-like DNA-binding domain superfamily/Winged helix DNA-binding domain"/>
    <property type="match status" value="1"/>
</dbReference>
<keyword evidence="4 6" id="KW-0804">Transcription</keyword>
<feature type="compositionally biased region" description="Basic and acidic residues" evidence="7">
    <location>
        <begin position="211"/>
        <end position="230"/>
    </location>
</feature>
<evidence type="ECO:0000256" key="7">
    <source>
        <dbReference type="SAM" id="MobiDB-lite"/>
    </source>
</evidence>
<keyword evidence="9" id="KW-1185">Reference proteome</keyword>
<evidence type="ECO:0000256" key="1">
    <source>
        <dbReference type="ARBA" id="ARBA00004123"/>
    </source>
</evidence>
<dbReference type="GO" id="GO:0005737">
    <property type="term" value="C:cytoplasm"/>
    <property type="evidence" value="ECO:0007669"/>
    <property type="project" value="UniProtKB-ARBA"/>
</dbReference>
<dbReference type="InterPro" id="IPR036390">
    <property type="entry name" value="WH_DNA-bd_sf"/>
</dbReference>
<sequence length="389" mass="43415">MSAAAKEEDEEKVSVPNASDALYVIIAAASVDENGARSKVFQQDELLQLGSIANTRELMPLVQFLAQKGLFRTVKVGGKLGWSVRPREAARQIVNLDRDEKTIYEIIEEAHTTGIWTRDLKKKTSIAQNVVQKALSKMEKGNLIKSVKSVKAPAQRTYMLSHLSPSEDVTGNSFFDAGDLDESFRDELLNLIVFWVRAVSWANPPKKKSSKKDNDRSSPILIRDDNDANNKKRKRPTQDIEDIASSTRPKYRSLRPDLETDHTQLLYRAGTHSYPTAEEIHQFLTTSSAIKPTKAASLTVAEIQGCIDVLIWDDKLEPIRRHDGAGWGYRTVRGVSFKPPGSVFEEFEEAVGTGLTQAPCGHCPVFDLCHDSGPINAAECVYFEQWLKV</sequence>
<dbReference type="InterPro" id="IPR007832">
    <property type="entry name" value="RNA_pol_Rpc34"/>
</dbReference>
<dbReference type="EMBL" id="LT853692">
    <property type="protein sequence ID" value="SMQ44865.1"/>
    <property type="molecule type" value="Genomic_DNA"/>
</dbReference>
<evidence type="ECO:0000256" key="6">
    <source>
        <dbReference type="PIRNR" id="PIRNR028763"/>
    </source>
</evidence>
<dbReference type="PANTHER" id="PTHR12780">
    <property type="entry name" value="RNA POLYMERASE III DNA DIRECTED , 39KD SUBUNIT-RELATED"/>
    <property type="match status" value="1"/>
</dbReference>
<keyword evidence="5 6" id="KW-0539">Nucleus</keyword>
<proteinExistence type="inferred from homology"/>
<evidence type="ECO:0000256" key="4">
    <source>
        <dbReference type="ARBA" id="ARBA00023163"/>
    </source>
</evidence>
<dbReference type="FunFam" id="1.10.10.10:FF:000116">
    <property type="entry name" value="DNA-directed RNA polymerase III subunit RPC6"/>
    <property type="match status" value="1"/>
</dbReference>
<dbReference type="Pfam" id="PF05158">
    <property type="entry name" value="RNA_pol_Rpc34"/>
    <property type="match status" value="1"/>
</dbReference>
<dbReference type="GO" id="GO:0005666">
    <property type="term" value="C:RNA polymerase III complex"/>
    <property type="evidence" value="ECO:0007669"/>
    <property type="project" value="UniProtKB-UniRule"/>
</dbReference>
<dbReference type="InterPro" id="IPR036388">
    <property type="entry name" value="WH-like_DNA-bd_sf"/>
</dbReference>
<dbReference type="SUPFAM" id="SSF46785">
    <property type="entry name" value="Winged helix' DNA-binding domain"/>
    <property type="match status" value="1"/>
</dbReference>
<comment type="function">
    <text evidence="6">DNA-dependent RNA polymerase catalyzes the transcription of DNA into RNA using the four ribonucleoside triphosphates as substrates. Specific peripheric component of RNA polymerase III which synthesizes small RNAs, such as 5S rRNA and tRNAs.</text>
</comment>
<reference evidence="8 9" key="1">
    <citation type="submission" date="2016-06" db="EMBL/GenBank/DDBJ databases">
        <authorList>
            <person name="Kjaerup R.B."/>
            <person name="Dalgaard T.S."/>
            <person name="Juul-Madsen H.R."/>
        </authorList>
    </citation>
    <scope>NUCLEOTIDE SEQUENCE [LARGE SCALE GENOMIC DNA]</scope>
</reference>
<dbReference type="STRING" id="1276538.A0A1X7RBX9"/>
<dbReference type="GO" id="GO:0005654">
    <property type="term" value="C:nucleoplasm"/>
    <property type="evidence" value="ECO:0007669"/>
    <property type="project" value="UniProtKB-ARBA"/>
</dbReference>
<evidence type="ECO:0000256" key="5">
    <source>
        <dbReference type="ARBA" id="ARBA00023242"/>
    </source>
</evidence>
<gene>
    <name evidence="8" type="ORF">ZT3D7_G9</name>
</gene>
<dbReference type="InterPro" id="IPR016049">
    <property type="entry name" value="RNA_pol_Rpc34-like"/>
</dbReference>
<feature type="region of interest" description="Disordered" evidence="7">
    <location>
        <begin position="204"/>
        <end position="255"/>
    </location>
</feature>
<evidence type="ECO:0000313" key="8">
    <source>
        <dbReference type="EMBL" id="SMQ44865.1"/>
    </source>
</evidence>
<evidence type="ECO:0000256" key="3">
    <source>
        <dbReference type="ARBA" id="ARBA00022478"/>
    </source>
</evidence>
<dbReference type="PIRSF" id="PIRSF028763">
    <property type="entry name" value="RNA_pol_Rpc34"/>
    <property type="match status" value="1"/>
</dbReference>
<dbReference type="GO" id="GO:0006383">
    <property type="term" value="P:transcription by RNA polymerase III"/>
    <property type="evidence" value="ECO:0007669"/>
    <property type="project" value="UniProtKB-UniRule"/>
</dbReference>
<protein>
    <recommendedName>
        <fullName evidence="6">DNA-directed RNA polymerase III subunit RPC6</fullName>
        <shortName evidence="6">RNA polymerase III subunit C6</shortName>
    </recommendedName>
</protein>
<keyword evidence="3 6" id="KW-0240">DNA-directed RNA polymerase</keyword>
<comment type="subcellular location">
    <subcellularLocation>
        <location evidence="1 6">Nucleus</location>
    </subcellularLocation>
</comment>
<name>A0A1X7RBX9_ZYMT9</name>